<gene>
    <name evidence="1" type="ORF">SLEP1_g25238</name>
</gene>
<dbReference type="AlphaFoldDB" id="A0AAV5JRZ9"/>
<name>A0AAV5JRZ9_9ROSI</name>
<keyword evidence="2" id="KW-1185">Reference proteome</keyword>
<dbReference type="EMBL" id="BPVZ01000040">
    <property type="protein sequence ID" value="GKV14342.1"/>
    <property type="molecule type" value="Genomic_DNA"/>
</dbReference>
<organism evidence="1 2">
    <name type="scientific">Rubroshorea leprosula</name>
    <dbReference type="NCBI Taxonomy" id="152421"/>
    <lineage>
        <taxon>Eukaryota</taxon>
        <taxon>Viridiplantae</taxon>
        <taxon>Streptophyta</taxon>
        <taxon>Embryophyta</taxon>
        <taxon>Tracheophyta</taxon>
        <taxon>Spermatophyta</taxon>
        <taxon>Magnoliopsida</taxon>
        <taxon>eudicotyledons</taxon>
        <taxon>Gunneridae</taxon>
        <taxon>Pentapetalae</taxon>
        <taxon>rosids</taxon>
        <taxon>malvids</taxon>
        <taxon>Malvales</taxon>
        <taxon>Dipterocarpaceae</taxon>
        <taxon>Rubroshorea</taxon>
    </lineage>
</organism>
<sequence length="56" mass="6467">MAKCKGRKKIIQGRKYPVELQKGRIWTLEKGGFYLGRGGTNSNVVWWDVVAVDWLE</sequence>
<proteinExistence type="predicted"/>
<accession>A0AAV5JRZ9</accession>
<evidence type="ECO:0000313" key="1">
    <source>
        <dbReference type="EMBL" id="GKV14342.1"/>
    </source>
</evidence>
<dbReference type="Proteomes" id="UP001054252">
    <property type="component" value="Unassembled WGS sequence"/>
</dbReference>
<protein>
    <submittedName>
        <fullName evidence="1">Uncharacterized protein</fullName>
    </submittedName>
</protein>
<evidence type="ECO:0000313" key="2">
    <source>
        <dbReference type="Proteomes" id="UP001054252"/>
    </source>
</evidence>
<comment type="caution">
    <text evidence="1">The sequence shown here is derived from an EMBL/GenBank/DDBJ whole genome shotgun (WGS) entry which is preliminary data.</text>
</comment>
<reference evidence="1 2" key="1">
    <citation type="journal article" date="2021" name="Commun. Biol.">
        <title>The genome of Shorea leprosula (Dipterocarpaceae) highlights the ecological relevance of drought in aseasonal tropical rainforests.</title>
        <authorList>
            <person name="Ng K.K.S."/>
            <person name="Kobayashi M.J."/>
            <person name="Fawcett J.A."/>
            <person name="Hatakeyama M."/>
            <person name="Paape T."/>
            <person name="Ng C.H."/>
            <person name="Ang C.C."/>
            <person name="Tnah L.H."/>
            <person name="Lee C.T."/>
            <person name="Nishiyama T."/>
            <person name="Sese J."/>
            <person name="O'Brien M.J."/>
            <person name="Copetti D."/>
            <person name="Mohd Noor M.I."/>
            <person name="Ong R.C."/>
            <person name="Putra M."/>
            <person name="Sireger I.Z."/>
            <person name="Indrioko S."/>
            <person name="Kosugi Y."/>
            <person name="Izuno A."/>
            <person name="Isagi Y."/>
            <person name="Lee S.L."/>
            <person name="Shimizu K.K."/>
        </authorList>
    </citation>
    <scope>NUCLEOTIDE SEQUENCE [LARGE SCALE GENOMIC DNA]</scope>
    <source>
        <strain evidence="1">214</strain>
    </source>
</reference>